<dbReference type="CDD" id="cd00291">
    <property type="entry name" value="SirA_YedF_YeeD"/>
    <property type="match status" value="1"/>
</dbReference>
<dbReference type="EMBL" id="HF680312">
    <property type="protein sequence ID" value="CCU72539.1"/>
    <property type="molecule type" value="Genomic_DNA"/>
</dbReference>
<dbReference type="PANTHER" id="PTHR33279">
    <property type="entry name" value="SULFUR CARRIER PROTEIN YEDF-RELATED"/>
    <property type="match status" value="1"/>
</dbReference>
<dbReference type="Gene3D" id="3.30.110.40">
    <property type="entry name" value="TusA-like domain"/>
    <property type="match status" value="1"/>
</dbReference>
<evidence type="ECO:0000313" key="4">
    <source>
        <dbReference type="Proteomes" id="UP000011866"/>
    </source>
</evidence>
<dbReference type="AlphaFoldDB" id="M5E529"/>
<gene>
    <name evidence="3" type="ORF">TOL_2132</name>
</gene>
<evidence type="ECO:0000313" key="3">
    <source>
        <dbReference type="EMBL" id="CCU72539.1"/>
    </source>
</evidence>
<dbReference type="HOGENOM" id="CLU_165255_1_1_6"/>
<dbReference type="Proteomes" id="UP000011866">
    <property type="component" value="Chromosome"/>
</dbReference>
<dbReference type="Pfam" id="PF01206">
    <property type="entry name" value="TusA"/>
    <property type="match status" value="1"/>
</dbReference>
<evidence type="ECO:0000259" key="2">
    <source>
        <dbReference type="Pfam" id="PF01206"/>
    </source>
</evidence>
<evidence type="ECO:0000256" key="1">
    <source>
        <dbReference type="ARBA" id="ARBA00008984"/>
    </source>
</evidence>
<organism evidence="3 4">
    <name type="scientific">Thalassolituus oleivorans MIL-1</name>
    <dbReference type="NCBI Taxonomy" id="1298593"/>
    <lineage>
        <taxon>Bacteria</taxon>
        <taxon>Pseudomonadati</taxon>
        <taxon>Pseudomonadota</taxon>
        <taxon>Gammaproteobacteria</taxon>
        <taxon>Oceanospirillales</taxon>
        <taxon>Oceanospirillaceae</taxon>
        <taxon>Thalassolituus</taxon>
    </lineage>
</organism>
<dbReference type="SUPFAM" id="SSF64307">
    <property type="entry name" value="SirA-like"/>
    <property type="match status" value="1"/>
</dbReference>
<dbReference type="KEGG" id="tol:TOL_2132"/>
<proteinExistence type="inferred from homology"/>
<sequence length="91" mass="10075">MHSPVWQKVVKVSNSIASAAQLDASELMCPMPLLKTKLALRNLSVGDVLHVIATDSGSWRDIPRFLQLSTHELLAATDVDGRYEFWIKKGA</sequence>
<dbReference type="InterPro" id="IPR036868">
    <property type="entry name" value="TusA-like_sf"/>
</dbReference>
<dbReference type="InterPro" id="IPR001455">
    <property type="entry name" value="TusA-like"/>
</dbReference>
<dbReference type="PANTHER" id="PTHR33279:SF2">
    <property type="entry name" value="SULFUR CARRIER PROTEIN TUSA"/>
    <property type="match status" value="1"/>
</dbReference>
<dbReference type="eggNOG" id="COG0425">
    <property type="taxonomic scope" value="Bacteria"/>
</dbReference>
<keyword evidence="4" id="KW-1185">Reference proteome</keyword>
<reference evidence="3 4" key="1">
    <citation type="journal article" date="2013" name="Genome Announc.">
        <title>Genome Sequence of Thalassolituus oleivorans MIL-1 (DSM 14913T).</title>
        <authorList>
            <person name="Golyshin P.N."/>
            <person name="Werner J."/>
            <person name="Chernikova T.N."/>
            <person name="Tran H."/>
            <person name="Ferrer M."/>
            <person name="Yakimov M.M."/>
            <person name="Teeling H."/>
            <person name="Golyshina O.V."/>
        </authorList>
    </citation>
    <scope>NUCLEOTIDE SEQUENCE [LARGE SCALE GENOMIC DNA]</scope>
    <source>
        <strain evidence="3 4">MIL-1</strain>
    </source>
</reference>
<protein>
    <recommendedName>
        <fullName evidence="2">UPF0033 domain-containing protein</fullName>
    </recommendedName>
</protein>
<dbReference type="STRING" id="187493.CN03_07580"/>
<comment type="similarity">
    <text evidence="1">Belongs to the sulfur carrier protein TusA family.</text>
</comment>
<name>M5E529_9GAMM</name>
<accession>M5E529</accession>
<feature type="domain" description="UPF0033" evidence="2">
    <location>
        <begin position="21"/>
        <end position="89"/>
    </location>
</feature>